<reference evidence="3 5" key="1">
    <citation type="journal article" date="2019" name="Int. J. Syst. Evol. Microbiol.">
        <title>Streptomyces cyaneochromogenes sp. nov., a blue pigment-producing actinomycete from manganese-contaminated soil.</title>
        <authorList>
            <person name="Tang X."/>
            <person name="Zhao J."/>
            <person name="Li K."/>
            <person name="Chen Z."/>
            <person name="Sun Y."/>
            <person name="Gao J."/>
        </authorList>
    </citation>
    <scope>NUCLEOTIDE SEQUENCE [LARGE SCALE GENOMIC DNA]</scope>
    <source>
        <strain evidence="3 5">MK-45</strain>
    </source>
</reference>
<evidence type="ECO:0000313" key="5">
    <source>
        <dbReference type="Proteomes" id="UP000280298"/>
    </source>
</evidence>
<dbReference type="GO" id="GO:0006508">
    <property type="term" value="P:proteolysis"/>
    <property type="evidence" value="ECO:0007669"/>
    <property type="project" value="InterPro"/>
</dbReference>
<evidence type="ECO:0000313" key="3">
    <source>
        <dbReference type="EMBL" id="AZQ32101.1"/>
    </source>
</evidence>
<dbReference type="KEGG" id="scya:EJ357_00175"/>
<dbReference type="InterPro" id="IPR029030">
    <property type="entry name" value="Caspase-like_dom_sf"/>
</dbReference>
<protein>
    <submittedName>
        <fullName evidence="3">Caspase family protein</fullName>
    </submittedName>
</protein>
<name>A0A3S5HT43_9ACTN</name>
<feature type="region of interest" description="Disordered" evidence="1">
    <location>
        <begin position="397"/>
        <end position="432"/>
    </location>
</feature>
<organism evidence="3 5">
    <name type="scientific">Streptomyces cyaneochromogenes</name>
    <dbReference type="NCBI Taxonomy" id="2496836"/>
    <lineage>
        <taxon>Bacteria</taxon>
        <taxon>Bacillati</taxon>
        <taxon>Actinomycetota</taxon>
        <taxon>Actinomycetes</taxon>
        <taxon>Kitasatosporales</taxon>
        <taxon>Streptomycetaceae</taxon>
        <taxon>Streptomyces</taxon>
    </lineage>
</organism>
<dbReference type="EMBL" id="CP034539">
    <property type="protein sequence ID" value="AZQ32101.1"/>
    <property type="molecule type" value="Genomic_DNA"/>
</dbReference>
<gene>
    <name evidence="3" type="ORF">EJ357_00175</name>
    <name evidence="4" type="ORF">EJ357_47755</name>
</gene>
<dbReference type="EMBL" id="CP034539">
    <property type="protein sequence ID" value="AZQ40122.1"/>
    <property type="molecule type" value="Genomic_DNA"/>
</dbReference>
<dbReference type="GO" id="GO:0004197">
    <property type="term" value="F:cysteine-type endopeptidase activity"/>
    <property type="evidence" value="ECO:0007669"/>
    <property type="project" value="InterPro"/>
</dbReference>
<feature type="compositionally biased region" description="Pro residues" evidence="1">
    <location>
        <begin position="406"/>
        <end position="416"/>
    </location>
</feature>
<dbReference type="Gene3D" id="3.40.50.1460">
    <property type="match status" value="1"/>
</dbReference>
<dbReference type="KEGG" id="scya:EJ357_47755"/>
<dbReference type="SUPFAM" id="SSF52129">
    <property type="entry name" value="Caspase-like"/>
    <property type="match status" value="1"/>
</dbReference>
<evidence type="ECO:0000256" key="1">
    <source>
        <dbReference type="SAM" id="MobiDB-lite"/>
    </source>
</evidence>
<dbReference type="Proteomes" id="UP000280298">
    <property type="component" value="Chromosome"/>
</dbReference>
<dbReference type="NCBIfam" id="NF047832">
    <property type="entry name" value="caspase_w_EACC1"/>
    <property type="match status" value="1"/>
</dbReference>
<dbReference type="InterPro" id="IPR011600">
    <property type="entry name" value="Pept_C14_caspase"/>
</dbReference>
<dbReference type="AlphaFoldDB" id="A0A3S5HT43"/>
<accession>A0A3S5HT43</accession>
<keyword evidence="5" id="KW-1185">Reference proteome</keyword>
<evidence type="ECO:0000259" key="2">
    <source>
        <dbReference type="Pfam" id="PF00656"/>
    </source>
</evidence>
<feature type="region of interest" description="Disordered" evidence="1">
    <location>
        <begin position="1"/>
        <end position="24"/>
    </location>
</feature>
<sequence length="432" mass="46730">MAPDPVTGAAGHDPAGRCRGQHLQRVGGRAGSRSCRAGGRCRRRPEHRTACCRRAATVRSLPDPAASRAVLVGVSRYSTLEPLPAVANNLPALADALTDPASWNLPASHCSVVAEPETQRDMLDPVKAAADHARDTLLVYFAGHGLVDGRGELFFGLPLSVQGHSYTGVTYQALREIVTDCAAQRIVIILDCCMSGRALGLMGGEDLLADQAEIDGSYLLAAAPENGRALAPPGETYTAFTGELLHILQHGITGQPRELDLNTVYQRLRSELAAKGRPTPQKRDRNTAGRLVLAHNRAYRPIPAPSRAAASETDWPDPDECHTPLAFLDALAETRVLTGLTIPALSERTDPPVAPATISRLLNRTTLPATWKTTGIYLAACGLHPEQIKAWQSAWQRLRTHEQQSPEPPLAPPQPPAQTWRARLPGRRRKRH</sequence>
<dbReference type="Pfam" id="PF00656">
    <property type="entry name" value="Peptidase_C14"/>
    <property type="match status" value="1"/>
</dbReference>
<dbReference type="OrthoDB" id="3542505at2"/>
<feature type="domain" description="Peptidase C14 caspase" evidence="2">
    <location>
        <begin position="68"/>
        <end position="281"/>
    </location>
</feature>
<evidence type="ECO:0000313" key="4">
    <source>
        <dbReference type="EMBL" id="AZQ40122.1"/>
    </source>
</evidence>
<proteinExistence type="predicted"/>